<organism evidence="2 3">
    <name type="scientific">Oharaeibacter diazotrophicus</name>
    <dbReference type="NCBI Taxonomy" id="1920512"/>
    <lineage>
        <taxon>Bacteria</taxon>
        <taxon>Pseudomonadati</taxon>
        <taxon>Pseudomonadota</taxon>
        <taxon>Alphaproteobacteria</taxon>
        <taxon>Hyphomicrobiales</taxon>
        <taxon>Pleomorphomonadaceae</taxon>
        <taxon>Oharaeibacter</taxon>
    </lineage>
</organism>
<dbReference type="Pfam" id="PF05940">
    <property type="entry name" value="NnrS"/>
    <property type="match status" value="1"/>
</dbReference>
<accession>A0A4V3CV34</accession>
<dbReference type="RefSeq" id="WP_126540741.1">
    <property type="nucleotide sequence ID" value="NZ_BSPM01000001.1"/>
</dbReference>
<feature type="transmembrane region" description="Helical" evidence="1">
    <location>
        <begin position="27"/>
        <end position="47"/>
    </location>
</feature>
<dbReference type="OrthoDB" id="5146486at2"/>
<feature type="transmembrane region" description="Helical" evidence="1">
    <location>
        <begin position="355"/>
        <end position="376"/>
    </location>
</feature>
<feature type="transmembrane region" description="Helical" evidence="1">
    <location>
        <begin position="166"/>
        <end position="186"/>
    </location>
</feature>
<dbReference type="InterPro" id="IPR010266">
    <property type="entry name" value="NnrS"/>
</dbReference>
<evidence type="ECO:0000256" key="1">
    <source>
        <dbReference type="SAM" id="Phobius"/>
    </source>
</evidence>
<gene>
    <name evidence="2" type="ORF">EDD54_4551</name>
</gene>
<evidence type="ECO:0000313" key="2">
    <source>
        <dbReference type="EMBL" id="TDP80918.1"/>
    </source>
</evidence>
<keyword evidence="1" id="KW-1133">Transmembrane helix</keyword>
<dbReference type="Proteomes" id="UP000294547">
    <property type="component" value="Unassembled WGS sequence"/>
</dbReference>
<keyword evidence="1" id="KW-0472">Membrane</keyword>
<comment type="caution">
    <text evidence="2">The sequence shown here is derived from an EMBL/GenBank/DDBJ whole genome shotgun (WGS) entry which is preliminary data.</text>
</comment>
<dbReference type="AlphaFoldDB" id="A0A4V3CV34"/>
<feature type="transmembrane region" description="Helical" evidence="1">
    <location>
        <begin position="260"/>
        <end position="277"/>
    </location>
</feature>
<feature type="transmembrane region" description="Helical" evidence="1">
    <location>
        <begin position="234"/>
        <end position="254"/>
    </location>
</feature>
<dbReference type="EMBL" id="SNXY01000014">
    <property type="protein sequence ID" value="TDP80918.1"/>
    <property type="molecule type" value="Genomic_DNA"/>
</dbReference>
<feature type="transmembrane region" description="Helical" evidence="1">
    <location>
        <begin position="322"/>
        <end position="343"/>
    </location>
</feature>
<feature type="transmembrane region" description="Helical" evidence="1">
    <location>
        <begin position="67"/>
        <end position="85"/>
    </location>
</feature>
<feature type="transmembrane region" description="Helical" evidence="1">
    <location>
        <begin position="388"/>
        <end position="408"/>
    </location>
</feature>
<feature type="transmembrane region" description="Helical" evidence="1">
    <location>
        <begin position="192"/>
        <end position="213"/>
    </location>
</feature>
<proteinExistence type="predicted"/>
<sequence length="416" mass="42007">MPPSPDLVARRLDTAAGPLFAVAFRPLFVGASALAALAVPVFVALLLAGAPTIGGLPPVAWHTHEMVFGFLPAVMAGYLLSATPNRSGRLPASGRPLAGLAALWLAGRLGPPALAVLSPASPDAVPWPALLADAAFPLAMTAVLAREAMAATKTRPPGSSRHGLALFPLLAGLAVGHRCAAAADAADLVSAFARGGVAVAILLIAAVGGRLVPSLTRNALAAAGRDGGGVPEPYGRFNVAVLVVALPALAAWTIAPAHVVTATACGLAAVLQAVRLARWRGWRVRRFDVLALHVGYLWVVAGTALAALAADPLAVVPADAALHAFTAGAIGTMTMAVMARLAGTRGARGRTHPRLAAFAVALATVAAPARVALPFAGAAYGPLLHAAAGLWTLAWTLFLAAQLAGLLADRPGRRRP</sequence>
<keyword evidence="1" id="KW-0812">Transmembrane</keyword>
<name>A0A4V3CV34_9HYPH</name>
<keyword evidence="3" id="KW-1185">Reference proteome</keyword>
<protein>
    <submittedName>
        <fullName evidence="2">Uncharacterized protein involved in response to NO</fullName>
    </submittedName>
</protein>
<feature type="transmembrane region" description="Helical" evidence="1">
    <location>
        <begin position="289"/>
        <end position="310"/>
    </location>
</feature>
<reference evidence="2 3" key="1">
    <citation type="submission" date="2019-03" db="EMBL/GenBank/DDBJ databases">
        <title>Genomic Encyclopedia of Type Strains, Phase IV (KMG-IV): sequencing the most valuable type-strain genomes for metagenomic binning, comparative biology and taxonomic classification.</title>
        <authorList>
            <person name="Goeker M."/>
        </authorList>
    </citation>
    <scope>NUCLEOTIDE SEQUENCE [LARGE SCALE GENOMIC DNA]</scope>
    <source>
        <strain evidence="2 3">DSM 102969</strain>
    </source>
</reference>
<evidence type="ECO:0000313" key="3">
    <source>
        <dbReference type="Proteomes" id="UP000294547"/>
    </source>
</evidence>